<proteinExistence type="predicted"/>
<evidence type="ECO:0000313" key="2">
    <source>
        <dbReference type="Proteomes" id="UP000230069"/>
    </source>
</evidence>
<dbReference type="Proteomes" id="UP000230069">
    <property type="component" value="Unassembled WGS sequence"/>
</dbReference>
<organism evidence="1 2">
    <name type="scientific">Aquilegia coerulea</name>
    <name type="common">Rocky mountain columbine</name>
    <dbReference type="NCBI Taxonomy" id="218851"/>
    <lineage>
        <taxon>Eukaryota</taxon>
        <taxon>Viridiplantae</taxon>
        <taxon>Streptophyta</taxon>
        <taxon>Embryophyta</taxon>
        <taxon>Tracheophyta</taxon>
        <taxon>Spermatophyta</taxon>
        <taxon>Magnoliopsida</taxon>
        <taxon>Ranunculales</taxon>
        <taxon>Ranunculaceae</taxon>
        <taxon>Thalictroideae</taxon>
        <taxon>Aquilegia</taxon>
    </lineage>
</organism>
<gene>
    <name evidence="1" type="ORF">AQUCO_01300816v1</name>
</gene>
<name>A0A2G5E3J7_AQUCA</name>
<sequence>MRAAHPIKISFKIRERANVTISFGRYFYRHRWFFFFYFEVRNRLAGFKCSFEATRYIPQSLLFESDYGIEISSTCMADNSAPFFLANACLTFMTSASHLSSYPLTSKNIKINPLAYLGRIASNILHKISISNLYPSK</sequence>
<reference evidence="1 2" key="1">
    <citation type="submission" date="2017-09" db="EMBL/GenBank/DDBJ databases">
        <title>WGS assembly of Aquilegia coerulea Goldsmith.</title>
        <authorList>
            <person name="Hodges S."/>
            <person name="Kramer E."/>
            <person name="Nordborg M."/>
            <person name="Tomkins J."/>
            <person name="Borevitz J."/>
            <person name="Derieg N."/>
            <person name="Yan J."/>
            <person name="Mihaltcheva S."/>
            <person name="Hayes R.D."/>
            <person name="Rokhsar D."/>
        </authorList>
    </citation>
    <scope>NUCLEOTIDE SEQUENCE [LARGE SCALE GENOMIC DNA]</scope>
    <source>
        <strain evidence="2">cv. Goldsmith</strain>
    </source>
</reference>
<accession>A0A2G5E3J7</accession>
<evidence type="ECO:0000313" key="1">
    <source>
        <dbReference type="EMBL" id="PIA50324.1"/>
    </source>
</evidence>
<protein>
    <submittedName>
        <fullName evidence="1">Uncharacterized protein</fullName>
    </submittedName>
</protein>
<dbReference type="InParanoid" id="A0A2G5E3J7"/>
<keyword evidence="2" id="KW-1185">Reference proteome</keyword>
<dbReference type="EMBL" id="KZ305030">
    <property type="protein sequence ID" value="PIA50324.1"/>
    <property type="molecule type" value="Genomic_DNA"/>
</dbReference>
<dbReference type="AlphaFoldDB" id="A0A2G5E3J7"/>